<dbReference type="RefSeq" id="WP_378097479.1">
    <property type="nucleotide sequence ID" value="NZ_JBHSEP010000010.1"/>
</dbReference>
<evidence type="ECO:0000313" key="3">
    <source>
        <dbReference type="Proteomes" id="UP001596028"/>
    </source>
</evidence>
<dbReference type="Gene3D" id="3.40.50.12500">
    <property type="match status" value="1"/>
</dbReference>
<name>A0ABV9FC60_9BACL</name>
<protein>
    <submittedName>
        <fullName evidence="2">Aspartate/glutamate racemase family protein</fullName>
    </submittedName>
</protein>
<sequence>MKTLAIIHTTAVTVEPLAALARETMPGIRILHFVDDSILPRLAENGGDAGEFGERLCAYAGFAERQGADCILSACSSVGEAAADMQSRVAVPVVRIDEPMARLAVRRGPRIGVAATLNTTLRPTMRLLAGTAEQAGLSPQLTPVLCEAAYRKLAAGDKAGHDRELASALLKLAETSDAVVLAQASMARVVAGLPEAVRDLFLSSPGPAMDRVAQLLGAAGAEGGGRH</sequence>
<dbReference type="InterPro" id="IPR001920">
    <property type="entry name" value="Asp/Glu_race"/>
</dbReference>
<comment type="caution">
    <text evidence="2">The sequence shown here is derived from an EMBL/GenBank/DDBJ whole genome shotgun (WGS) entry which is preliminary data.</text>
</comment>
<accession>A0ABV9FC60</accession>
<proteinExistence type="inferred from homology"/>
<dbReference type="InterPro" id="IPR015942">
    <property type="entry name" value="Asp/Glu/hydantoin_racemase"/>
</dbReference>
<dbReference type="EMBL" id="JBHSEP010000010">
    <property type="protein sequence ID" value="MFC4599522.1"/>
    <property type="molecule type" value="Genomic_DNA"/>
</dbReference>
<gene>
    <name evidence="2" type="ORF">ACFO3S_14825</name>
</gene>
<dbReference type="Proteomes" id="UP001596028">
    <property type="component" value="Unassembled WGS sequence"/>
</dbReference>
<dbReference type="SUPFAM" id="SSF53681">
    <property type="entry name" value="Aspartate/glutamate racemase"/>
    <property type="match status" value="1"/>
</dbReference>
<reference evidence="3" key="1">
    <citation type="journal article" date="2019" name="Int. J. Syst. Evol. Microbiol.">
        <title>The Global Catalogue of Microorganisms (GCM) 10K type strain sequencing project: providing services to taxonomists for standard genome sequencing and annotation.</title>
        <authorList>
            <consortium name="The Broad Institute Genomics Platform"/>
            <consortium name="The Broad Institute Genome Sequencing Center for Infectious Disease"/>
            <person name="Wu L."/>
            <person name="Ma J."/>
        </authorList>
    </citation>
    <scope>NUCLEOTIDE SEQUENCE [LARGE SCALE GENOMIC DNA]</scope>
    <source>
        <strain evidence="3">CCUG 49571</strain>
    </source>
</reference>
<dbReference type="InterPro" id="IPR053714">
    <property type="entry name" value="Iso_Racemase_Enz_sf"/>
</dbReference>
<dbReference type="Pfam" id="PF01177">
    <property type="entry name" value="Asp_Glu_race"/>
    <property type="match status" value="1"/>
</dbReference>
<evidence type="ECO:0000313" key="2">
    <source>
        <dbReference type="EMBL" id="MFC4599522.1"/>
    </source>
</evidence>
<keyword evidence="3" id="KW-1185">Reference proteome</keyword>
<evidence type="ECO:0000256" key="1">
    <source>
        <dbReference type="ARBA" id="ARBA00038414"/>
    </source>
</evidence>
<comment type="similarity">
    <text evidence="1">Belongs to the HyuE racemase family.</text>
</comment>
<organism evidence="2 3">
    <name type="scientific">Cohnella hongkongensis</name>
    <dbReference type="NCBI Taxonomy" id="178337"/>
    <lineage>
        <taxon>Bacteria</taxon>
        <taxon>Bacillati</taxon>
        <taxon>Bacillota</taxon>
        <taxon>Bacilli</taxon>
        <taxon>Bacillales</taxon>
        <taxon>Paenibacillaceae</taxon>
        <taxon>Cohnella</taxon>
    </lineage>
</organism>